<dbReference type="EMBL" id="FRFG01000012">
    <property type="protein sequence ID" value="SHO55223.1"/>
    <property type="molecule type" value="Genomic_DNA"/>
</dbReference>
<organism evidence="2 3">
    <name type="scientific">Vibrio quintilis</name>
    <dbReference type="NCBI Taxonomy" id="1117707"/>
    <lineage>
        <taxon>Bacteria</taxon>
        <taxon>Pseudomonadati</taxon>
        <taxon>Pseudomonadota</taxon>
        <taxon>Gammaproteobacteria</taxon>
        <taxon>Vibrionales</taxon>
        <taxon>Vibrionaceae</taxon>
        <taxon>Vibrio</taxon>
    </lineage>
</organism>
<sequence>MNFKAYLCALMTLLLSLTLTSVSTAAEKQTLQQQIEVQNPVIFQLKPGAKGTGSKMTIYNNTDKKLVIDGFSCEGFAMTMLHQSKFEGGQRKMYEVSEISVPAHKKLALTPNTHHLMMFKPQHPLKTGEFLTMKVHTNQGEFKIIAKVVPHRLK</sequence>
<name>A0A1M7YRJ2_9VIBR</name>
<gene>
    <name evidence="2" type="ORF">VQ7734_00942</name>
</gene>
<dbReference type="PANTHER" id="PTHR36302">
    <property type="entry name" value="BLR7088 PROTEIN"/>
    <property type="match status" value="1"/>
</dbReference>
<feature type="signal peptide" evidence="1">
    <location>
        <begin position="1"/>
        <end position="25"/>
    </location>
</feature>
<dbReference type="Proteomes" id="UP000184600">
    <property type="component" value="Unassembled WGS sequence"/>
</dbReference>
<dbReference type="PANTHER" id="PTHR36302:SF1">
    <property type="entry name" value="COPPER CHAPERONE PCU(A)C"/>
    <property type="match status" value="1"/>
</dbReference>
<dbReference type="Gene3D" id="2.60.40.1890">
    <property type="entry name" value="PCu(A)C copper chaperone"/>
    <property type="match status" value="1"/>
</dbReference>
<evidence type="ECO:0000313" key="2">
    <source>
        <dbReference type="EMBL" id="SHO55223.1"/>
    </source>
</evidence>
<dbReference type="InterPro" id="IPR007410">
    <property type="entry name" value="LpqE-like"/>
</dbReference>
<reference evidence="3" key="1">
    <citation type="submission" date="2016-12" db="EMBL/GenBank/DDBJ databases">
        <authorList>
            <person name="Rodrigo-Torres L."/>
            <person name="Arahal R.D."/>
            <person name="Lucena T."/>
        </authorList>
    </citation>
    <scope>NUCLEOTIDE SEQUENCE [LARGE SCALE GENOMIC DNA]</scope>
</reference>
<dbReference type="InterPro" id="IPR036182">
    <property type="entry name" value="PCuAC_sf"/>
</dbReference>
<dbReference type="SUPFAM" id="SSF110087">
    <property type="entry name" value="DR1885-like metal-binding protein"/>
    <property type="match status" value="1"/>
</dbReference>
<evidence type="ECO:0008006" key="4">
    <source>
        <dbReference type="Google" id="ProtNLM"/>
    </source>
</evidence>
<keyword evidence="3" id="KW-1185">Reference proteome</keyword>
<dbReference type="Pfam" id="PF04314">
    <property type="entry name" value="PCuAC"/>
    <property type="match status" value="1"/>
</dbReference>
<keyword evidence="1" id="KW-0732">Signal</keyword>
<proteinExistence type="predicted"/>
<evidence type="ECO:0000313" key="3">
    <source>
        <dbReference type="Proteomes" id="UP000184600"/>
    </source>
</evidence>
<evidence type="ECO:0000256" key="1">
    <source>
        <dbReference type="SAM" id="SignalP"/>
    </source>
</evidence>
<dbReference type="AlphaFoldDB" id="A0A1M7YRJ2"/>
<protein>
    <recommendedName>
        <fullName evidence="4">Copper chaperone PCu(A)C</fullName>
    </recommendedName>
</protein>
<dbReference type="STRING" id="1117707.VQ7734_00942"/>
<dbReference type="OrthoDB" id="9796962at2"/>
<dbReference type="InterPro" id="IPR058248">
    <property type="entry name" value="Lxx211020-like"/>
</dbReference>
<accession>A0A1M7YRJ2</accession>
<feature type="chain" id="PRO_5012500771" description="Copper chaperone PCu(A)C" evidence="1">
    <location>
        <begin position="26"/>
        <end position="154"/>
    </location>
</feature>